<dbReference type="Proteomes" id="UP001175000">
    <property type="component" value="Unassembled WGS sequence"/>
</dbReference>
<dbReference type="AlphaFoldDB" id="A0AA39WSG0"/>
<dbReference type="InterPro" id="IPR025204">
    <property type="entry name" value="CENP-L"/>
</dbReference>
<sequence length="241" mass="26483">MPLLLLRMPVPLKGVISEFLATEFDCRVSALRLGTRSMVGSWEGWIRTAGLPTRGLLAKDVVVTLGFYIPPKERVEDEDADEEGSGQLGLKSIDVFVPAAELRKFVDAGADLERTKRKGTGATWEEDVAKRRKLAGKLHEEGWEWRQVRPDEEQSPFTEQHFTEALGRYVDKHLGLNLFHPGVRITKIACGGFVMSEGRIKVFAPADLGDADGGSSSSRQRVAIWGLLKGLVGKAKGDVGK</sequence>
<evidence type="ECO:0000313" key="2">
    <source>
        <dbReference type="Proteomes" id="UP001175000"/>
    </source>
</evidence>
<evidence type="ECO:0000313" key="1">
    <source>
        <dbReference type="EMBL" id="KAK0620652.1"/>
    </source>
</evidence>
<gene>
    <name evidence="1" type="ORF">B0T14DRAFT_521877</name>
</gene>
<proteinExistence type="predicted"/>
<reference evidence="1" key="1">
    <citation type="submission" date="2023-06" db="EMBL/GenBank/DDBJ databases">
        <title>Genome-scale phylogeny and comparative genomics of the fungal order Sordariales.</title>
        <authorList>
            <consortium name="Lawrence Berkeley National Laboratory"/>
            <person name="Hensen N."/>
            <person name="Bonometti L."/>
            <person name="Westerberg I."/>
            <person name="Brannstrom I.O."/>
            <person name="Guillou S."/>
            <person name="Cros-Aarteil S."/>
            <person name="Calhoun S."/>
            <person name="Haridas S."/>
            <person name="Kuo A."/>
            <person name="Mondo S."/>
            <person name="Pangilinan J."/>
            <person name="Riley R."/>
            <person name="Labutti K."/>
            <person name="Andreopoulos B."/>
            <person name="Lipzen A."/>
            <person name="Chen C."/>
            <person name="Yanf M."/>
            <person name="Daum C."/>
            <person name="Ng V."/>
            <person name="Clum A."/>
            <person name="Steindorff A."/>
            <person name="Ohm R."/>
            <person name="Martin F."/>
            <person name="Silar P."/>
            <person name="Natvig D."/>
            <person name="Lalanne C."/>
            <person name="Gautier V."/>
            <person name="Ament-Velasquez S.L."/>
            <person name="Kruys A."/>
            <person name="Hutchinson M.I."/>
            <person name="Powell A.J."/>
            <person name="Barry K."/>
            <person name="Miller A.N."/>
            <person name="Grigoriev I.V."/>
            <person name="Debuchy R."/>
            <person name="Gladieux P."/>
            <person name="Thoren M.H."/>
            <person name="Johannesson H."/>
        </authorList>
    </citation>
    <scope>NUCLEOTIDE SEQUENCE</scope>
    <source>
        <strain evidence="1">CBS 606.72</strain>
    </source>
</reference>
<name>A0AA39WSG0_9PEZI</name>
<dbReference type="Pfam" id="PF13092">
    <property type="entry name" value="CENP-L"/>
    <property type="match status" value="1"/>
</dbReference>
<accession>A0AA39WSG0</accession>
<dbReference type="EMBL" id="JAULSU010000004">
    <property type="protein sequence ID" value="KAK0620652.1"/>
    <property type="molecule type" value="Genomic_DNA"/>
</dbReference>
<protein>
    <submittedName>
        <fullName evidence="1">Centromere subunit L</fullName>
    </submittedName>
</protein>
<comment type="caution">
    <text evidence="1">The sequence shown here is derived from an EMBL/GenBank/DDBJ whole genome shotgun (WGS) entry which is preliminary data.</text>
</comment>
<keyword evidence="2" id="KW-1185">Reference proteome</keyword>
<organism evidence="1 2">
    <name type="scientific">Immersiella caudata</name>
    <dbReference type="NCBI Taxonomy" id="314043"/>
    <lineage>
        <taxon>Eukaryota</taxon>
        <taxon>Fungi</taxon>
        <taxon>Dikarya</taxon>
        <taxon>Ascomycota</taxon>
        <taxon>Pezizomycotina</taxon>
        <taxon>Sordariomycetes</taxon>
        <taxon>Sordariomycetidae</taxon>
        <taxon>Sordariales</taxon>
        <taxon>Lasiosphaeriaceae</taxon>
        <taxon>Immersiella</taxon>
    </lineage>
</organism>